<feature type="domain" description="Tryptophan synthase beta chain-like PALP" evidence="13">
    <location>
        <begin position="94"/>
        <end position="394"/>
    </location>
</feature>
<dbReference type="GO" id="GO:0004795">
    <property type="term" value="F:threonine synthase activity"/>
    <property type="evidence" value="ECO:0007669"/>
    <property type="project" value="UniProtKB-EC"/>
</dbReference>
<evidence type="ECO:0000256" key="2">
    <source>
        <dbReference type="ARBA" id="ARBA00004979"/>
    </source>
</evidence>
<dbReference type="PANTHER" id="PTHR48078:SF6">
    <property type="entry name" value="L-THREONINE DEHYDRATASE CATABOLIC TDCB"/>
    <property type="match status" value="1"/>
</dbReference>
<accession>A0ABZ2M4F2</accession>
<evidence type="ECO:0000313" key="14">
    <source>
        <dbReference type="EMBL" id="WXB17973.1"/>
    </source>
</evidence>
<keyword evidence="9 14" id="KW-0456">Lyase</keyword>
<protein>
    <recommendedName>
        <fullName evidence="5 11">Threonine synthase</fullName>
        <ecNumber evidence="4 11">4.2.3.1</ecNumber>
    </recommendedName>
</protein>
<comment type="cofactor">
    <cofactor evidence="1">
        <name>pyridoxal 5'-phosphate</name>
        <dbReference type="ChEBI" id="CHEBI:597326"/>
    </cofactor>
</comment>
<evidence type="ECO:0000256" key="7">
    <source>
        <dbReference type="ARBA" id="ARBA00022697"/>
    </source>
</evidence>
<evidence type="ECO:0000256" key="3">
    <source>
        <dbReference type="ARBA" id="ARBA00005517"/>
    </source>
</evidence>
<dbReference type="Pfam" id="PF00291">
    <property type="entry name" value="PALP"/>
    <property type="match status" value="1"/>
</dbReference>
<evidence type="ECO:0000256" key="4">
    <source>
        <dbReference type="ARBA" id="ARBA00013028"/>
    </source>
</evidence>
<evidence type="ECO:0000256" key="5">
    <source>
        <dbReference type="ARBA" id="ARBA00018679"/>
    </source>
</evidence>
<dbReference type="Proteomes" id="UP001370348">
    <property type="component" value="Chromosome"/>
</dbReference>
<dbReference type="RefSeq" id="WP_394827615.1">
    <property type="nucleotide sequence ID" value="NZ_CP089984.1"/>
</dbReference>
<evidence type="ECO:0000259" key="13">
    <source>
        <dbReference type="Pfam" id="PF00291"/>
    </source>
</evidence>
<evidence type="ECO:0000256" key="1">
    <source>
        <dbReference type="ARBA" id="ARBA00001933"/>
    </source>
</evidence>
<dbReference type="EC" id="4.2.3.1" evidence="4 11"/>
<dbReference type="NCBIfam" id="TIGR00260">
    <property type="entry name" value="thrC"/>
    <property type="match status" value="1"/>
</dbReference>
<comment type="catalytic activity">
    <reaction evidence="10">
        <text>O-phospho-L-homoserine + H2O = L-threonine + phosphate</text>
        <dbReference type="Rhea" id="RHEA:10840"/>
        <dbReference type="ChEBI" id="CHEBI:15377"/>
        <dbReference type="ChEBI" id="CHEBI:43474"/>
        <dbReference type="ChEBI" id="CHEBI:57590"/>
        <dbReference type="ChEBI" id="CHEBI:57926"/>
        <dbReference type="EC" id="4.2.3.1"/>
    </reaction>
</comment>
<dbReference type="InterPro" id="IPR004450">
    <property type="entry name" value="Thr_synthase-like"/>
</dbReference>
<dbReference type="PROSITE" id="PS00165">
    <property type="entry name" value="DEHYDRATASE_SER_THR"/>
    <property type="match status" value="1"/>
</dbReference>
<dbReference type="InterPro" id="IPR001926">
    <property type="entry name" value="TrpB-like_PALP"/>
</dbReference>
<keyword evidence="6" id="KW-0028">Amino-acid biosynthesis</keyword>
<comment type="similarity">
    <text evidence="3">Belongs to the threonine synthase family.</text>
</comment>
<sequence length="412" mass="44469">MTDPVTSATREPKSTVSPFSHPSHLSHLECTACGGRHDADRLLRLCPDCGKVLYARYDLAAARRTLTKESLALRPRGMWRWREIMPVRDASHIVSLGEGDTPLLRASRLGPNLFIKEEGVCPTGSFKARGISAAVSRARELGVTKVAIPSAGNAASALAAYGARAGMEVHAFMPVDTPLLNQKECVVYGAKVTLVRGLISDCAAIVRKRAEAEGWFDISTLKEPYRAEGKKTMGLELAEQFDWELPDAIIYPTGGGTGIVGMWKAFAELEAVGLIGPKRPRMISVQAENCAPIVRAFQRGLDHAPPWENASTRASGLRVPSAVADYLILQTIRESGGTALAVSEDEIDVALHEVAAREGIFAAPEGAATWAAAKRLYADGTLRPEQRVVLFDTGTGLKYPDFVQLDLEVVDP</sequence>
<evidence type="ECO:0000256" key="10">
    <source>
        <dbReference type="ARBA" id="ARBA00049144"/>
    </source>
</evidence>
<evidence type="ECO:0000256" key="12">
    <source>
        <dbReference type="SAM" id="MobiDB-lite"/>
    </source>
</evidence>
<organism evidence="14 15">
    <name type="scientific">Pendulispora albinea</name>
    <dbReference type="NCBI Taxonomy" id="2741071"/>
    <lineage>
        <taxon>Bacteria</taxon>
        <taxon>Pseudomonadati</taxon>
        <taxon>Myxococcota</taxon>
        <taxon>Myxococcia</taxon>
        <taxon>Myxococcales</taxon>
        <taxon>Sorangiineae</taxon>
        <taxon>Pendulisporaceae</taxon>
        <taxon>Pendulispora</taxon>
    </lineage>
</organism>
<dbReference type="SUPFAM" id="SSF53686">
    <property type="entry name" value="Tryptophan synthase beta subunit-like PLP-dependent enzymes"/>
    <property type="match status" value="1"/>
</dbReference>
<evidence type="ECO:0000256" key="8">
    <source>
        <dbReference type="ARBA" id="ARBA00022898"/>
    </source>
</evidence>
<proteinExistence type="inferred from homology"/>
<keyword evidence="15" id="KW-1185">Reference proteome</keyword>
<dbReference type="InterPro" id="IPR000634">
    <property type="entry name" value="Ser/Thr_deHydtase_PyrdxlP-BS"/>
</dbReference>
<dbReference type="Gene3D" id="3.40.50.1100">
    <property type="match status" value="2"/>
</dbReference>
<keyword evidence="7" id="KW-0791">Threonine biosynthesis</keyword>
<comment type="pathway">
    <text evidence="2">Amino-acid biosynthesis; L-threonine biosynthesis; L-threonine from L-aspartate: step 5/5.</text>
</comment>
<evidence type="ECO:0000256" key="9">
    <source>
        <dbReference type="ARBA" id="ARBA00023239"/>
    </source>
</evidence>
<dbReference type="CDD" id="cd01563">
    <property type="entry name" value="Thr-synth_1"/>
    <property type="match status" value="1"/>
</dbReference>
<dbReference type="InterPro" id="IPR036052">
    <property type="entry name" value="TrpB-like_PALP_sf"/>
</dbReference>
<gene>
    <name evidence="14" type="ORF">LZC94_11995</name>
</gene>
<reference evidence="14 15" key="1">
    <citation type="submission" date="2021-12" db="EMBL/GenBank/DDBJ databases">
        <title>Discovery of the Pendulisporaceae a myxobacterial family with distinct sporulation behavior and unique specialized metabolism.</title>
        <authorList>
            <person name="Garcia R."/>
            <person name="Popoff A."/>
            <person name="Bader C.D."/>
            <person name="Loehr J."/>
            <person name="Walesch S."/>
            <person name="Walt C."/>
            <person name="Boldt J."/>
            <person name="Bunk B."/>
            <person name="Haeckl F.J.F.P.J."/>
            <person name="Gunesch A.P."/>
            <person name="Birkelbach J."/>
            <person name="Nuebel U."/>
            <person name="Pietschmann T."/>
            <person name="Bach T."/>
            <person name="Mueller R."/>
        </authorList>
    </citation>
    <scope>NUCLEOTIDE SEQUENCE [LARGE SCALE GENOMIC DNA]</scope>
    <source>
        <strain evidence="14 15">MSr11954</strain>
    </source>
</reference>
<dbReference type="EMBL" id="CP089984">
    <property type="protein sequence ID" value="WXB17973.1"/>
    <property type="molecule type" value="Genomic_DNA"/>
</dbReference>
<evidence type="ECO:0000313" key="15">
    <source>
        <dbReference type="Proteomes" id="UP001370348"/>
    </source>
</evidence>
<keyword evidence="8" id="KW-0663">Pyridoxal phosphate</keyword>
<dbReference type="InterPro" id="IPR050147">
    <property type="entry name" value="Ser/Thr_Dehydratase"/>
</dbReference>
<evidence type="ECO:0000256" key="6">
    <source>
        <dbReference type="ARBA" id="ARBA00022605"/>
    </source>
</evidence>
<name>A0ABZ2M4F2_9BACT</name>
<feature type="region of interest" description="Disordered" evidence="12">
    <location>
        <begin position="1"/>
        <end position="23"/>
    </location>
</feature>
<dbReference type="PANTHER" id="PTHR48078">
    <property type="entry name" value="THREONINE DEHYDRATASE, MITOCHONDRIAL-RELATED"/>
    <property type="match status" value="1"/>
</dbReference>
<evidence type="ECO:0000256" key="11">
    <source>
        <dbReference type="NCBIfam" id="TIGR00260"/>
    </source>
</evidence>
<dbReference type="NCBIfam" id="NF006050">
    <property type="entry name" value="PRK08197.1"/>
    <property type="match status" value="1"/>
</dbReference>